<reference evidence="1 2" key="1">
    <citation type="submission" date="2017-09" db="EMBL/GenBank/DDBJ databases">
        <title>Phase variable restriction modification systems are present in the genome sequences of periodontal pathogens Prevotella intermedia, Tannerella forsythia and Porphyromonas gingivalis.</title>
        <authorList>
            <person name="Haigh R.D."/>
            <person name="Crawford L."/>
            <person name="Ralph J."/>
            <person name="Wanford J."/>
            <person name="Vartoukian S.R."/>
            <person name="Hijazib K."/>
            <person name="Wade W."/>
            <person name="Oggioni M.R."/>
        </authorList>
    </citation>
    <scope>NUCLEOTIDE SEQUENCE [LARGE SCALE GENOMIC DNA]</scope>
    <source>
        <strain evidence="1 2">WW11663</strain>
    </source>
</reference>
<accession>A0A2A6E5J6</accession>
<dbReference type="Proteomes" id="UP000219259">
    <property type="component" value="Unassembled WGS sequence"/>
</dbReference>
<dbReference type="EMBL" id="NSLJ01000038">
    <property type="protein sequence ID" value="PDP42784.1"/>
    <property type="molecule type" value="Genomic_DNA"/>
</dbReference>
<name>A0A2A6E5J6_TANFO</name>
<comment type="caution">
    <text evidence="1">The sequence shown here is derived from an EMBL/GenBank/DDBJ whole genome shotgun (WGS) entry which is preliminary data.</text>
</comment>
<dbReference type="AlphaFoldDB" id="A0A2A6E5J6"/>
<proteinExistence type="predicted"/>
<gene>
    <name evidence="1" type="ORF">CLI86_11800</name>
</gene>
<protein>
    <submittedName>
        <fullName evidence="1">Uncharacterized protein</fullName>
    </submittedName>
</protein>
<sequence length="61" mass="7113">MYGLDFRKKTVCSALRRRQKAGRAAYYQTRRMNCKEQSGATIAPADTILNEQLPFRYARLQ</sequence>
<evidence type="ECO:0000313" key="1">
    <source>
        <dbReference type="EMBL" id="PDP42784.1"/>
    </source>
</evidence>
<dbReference type="RefSeq" id="WP_041590741.1">
    <property type="nucleotide sequence ID" value="NZ_CAUQHC010000022.1"/>
</dbReference>
<organism evidence="1 2">
    <name type="scientific">Tannerella forsythia</name>
    <name type="common">Bacteroides forsythus</name>
    <dbReference type="NCBI Taxonomy" id="28112"/>
    <lineage>
        <taxon>Bacteria</taxon>
        <taxon>Pseudomonadati</taxon>
        <taxon>Bacteroidota</taxon>
        <taxon>Bacteroidia</taxon>
        <taxon>Bacteroidales</taxon>
        <taxon>Tannerellaceae</taxon>
        <taxon>Tannerella</taxon>
    </lineage>
</organism>
<evidence type="ECO:0000313" key="2">
    <source>
        <dbReference type="Proteomes" id="UP000219259"/>
    </source>
</evidence>